<feature type="region of interest" description="Disordered" evidence="1">
    <location>
        <begin position="1"/>
        <end position="36"/>
    </location>
</feature>
<proteinExistence type="predicted"/>
<dbReference type="AlphaFoldDB" id="A0A4Z1FCK6"/>
<dbReference type="EMBL" id="PQXI01000176">
    <property type="protein sequence ID" value="TGO22246.1"/>
    <property type="molecule type" value="Genomic_DNA"/>
</dbReference>
<evidence type="ECO:0000313" key="2">
    <source>
        <dbReference type="EMBL" id="TGO22246.1"/>
    </source>
</evidence>
<protein>
    <submittedName>
        <fullName evidence="2">Uncharacterized protein</fullName>
    </submittedName>
</protein>
<accession>A0A4Z1FCK6</accession>
<evidence type="ECO:0000313" key="3">
    <source>
        <dbReference type="Proteomes" id="UP000297910"/>
    </source>
</evidence>
<comment type="caution">
    <text evidence="2">The sequence shown here is derived from an EMBL/GenBank/DDBJ whole genome shotgun (WGS) entry which is preliminary data.</text>
</comment>
<keyword evidence="3" id="KW-1185">Reference proteome</keyword>
<name>A0A4Z1FCK6_9HELO</name>
<sequence>MPPKRNTKLNHSTHSIYQTTPTTPASQPASYVGKQPKQAYIRERKCGKRSEKRVGFSLCALRGLAPFYAREKGE</sequence>
<feature type="compositionally biased region" description="Low complexity" evidence="1">
    <location>
        <begin position="17"/>
        <end position="31"/>
    </location>
</feature>
<evidence type="ECO:0000256" key="1">
    <source>
        <dbReference type="SAM" id="MobiDB-lite"/>
    </source>
</evidence>
<dbReference type="Proteomes" id="UP000297910">
    <property type="component" value="Unassembled WGS sequence"/>
</dbReference>
<organism evidence="2 3">
    <name type="scientific">Botrytis paeoniae</name>
    <dbReference type="NCBI Taxonomy" id="278948"/>
    <lineage>
        <taxon>Eukaryota</taxon>
        <taxon>Fungi</taxon>
        <taxon>Dikarya</taxon>
        <taxon>Ascomycota</taxon>
        <taxon>Pezizomycotina</taxon>
        <taxon>Leotiomycetes</taxon>
        <taxon>Helotiales</taxon>
        <taxon>Sclerotiniaceae</taxon>
        <taxon>Botrytis</taxon>
    </lineage>
</organism>
<reference evidence="2 3" key="1">
    <citation type="submission" date="2017-12" db="EMBL/GenBank/DDBJ databases">
        <title>Comparative genomics of Botrytis spp.</title>
        <authorList>
            <person name="Valero-Jimenez C.A."/>
            <person name="Tapia P."/>
            <person name="Veloso J."/>
            <person name="Silva-Moreno E."/>
            <person name="Staats M."/>
            <person name="Valdes J.H."/>
            <person name="Van Kan J.A.L."/>
        </authorList>
    </citation>
    <scope>NUCLEOTIDE SEQUENCE [LARGE SCALE GENOMIC DNA]</scope>
    <source>
        <strain evidence="2 3">Bp0003</strain>
    </source>
</reference>
<gene>
    <name evidence="2" type="ORF">BPAE_0176g00110</name>
</gene>